<keyword evidence="3 5" id="KW-1133">Transmembrane helix</keyword>
<dbReference type="GO" id="GO:0016020">
    <property type="term" value="C:membrane"/>
    <property type="evidence" value="ECO:0007669"/>
    <property type="project" value="UniProtKB-SubCell"/>
</dbReference>
<organism evidence="7 8">
    <name type="scientific">Phellinidium pouzarii</name>
    <dbReference type="NCBI Taxonomy" id="167371"/>
    <lineage>
        <taxon>Eukaryota</taxon>
        <taxon>Fungi</taxon>
        <taxon>Dikarya</taxon>
        <taxon>Basidiomycota</taxon>
        <taxon>Agaricomycotina</taxon>
        <taxon>Agaricomycetes</taxon>
        <taxon>Hymenochaetales</taxon>
        <taxon>Hymenochaetaceae</taxon>
        <taxon>Phellinidium</taxon>
    </lineage>
</organism>
<keyword evidence="4 5" id="KW-0472">Membrane</keyword>
<dbReference type="Proteomes" id="UP000308199">
    <property type="component" value="Unassembled WGS sequence"/>
</dbReference>
<evidence type="ECO:0000313" key="8">
    <source>
        <dbReference type="Proteomes" id="UP000308199"/>
    </source>
</evidence>
<dbReference type="InterPro" id="IPR008253">
    <property type="entry name" value="Marvel"/>
</dbReference>
<accession>A0A4S4LQF4</accession>
<gene>
    <name evidence="7" type="ORF">EW145_g9</name>
</gene>
<sequence length="206" mass="21935">MMLWRVRVGLLAAVLLFSIIMLGLSAGYIAKVHGLDGGFIRFSVPDYAGLGLAISIITLIIVGPIRRVVIDLLRVGAITSLILVELPVIGVLMILWLATAADTAAATSGGSVDCSTFNGLDSSFGTLCHTYQAMEAFSFLTWICLLGYFITLLVFALIAQFKGSGVWHSTVRDTDFFASRAGAGTNVPMMTQDRPAAQSTAQTVQV</sequence>
<name>A0A4S4LQF4_9AGAM</name>
<keyword evidence="2 5" id="KW-0812">Transmembrane</keyword>
<reference evidence="7 8" key="1">
    <citation type="submission" date="2019-02" db="EMBL/GenBank/DDBJ databases">
        <title>Genome sequencing of the rare red list fungi Phellinidium pouzarii.</title>
        <authorList>
            <person name="Buettner E."/>
            <person name="Kellner H."/>
        </authorList>
    </citation>
    <scope>NUCLEOTIDE SEQUENCE [LARGE SCALE GENOMIC DNA]</scope>
    <source>
        <strain evidence="7 8">DSM 108285</strain>
    </source>
</reference>
<evidence type="ECO:0000256" key="5">
    <source>
        <dbReference type="SAM" id="Phobius"/>
    </source>
</evidence>
<comment type="subcellular location">
    <subcellularLocation>
        <location evidence="1">Membrane</location>
        <topology evidence="1">Multi-pass membrane protein</topology>
    </subcellularLocation>
</comment>
<proteinExistence type="predicted"/>
<comment type="caution">
    <text evidence="7">The sequence shown here is derived from an EMBL/GenBank/DDBJ whole genome shotgun (WGS) entry which is preliminary data.</text>
</comment>
<evidence type="ECO:0000256" key="3">
    <source>
        <dbReference type="ARBA" id="ARBA00022989"/>
    </source>
</evidence>
<feature type="domain" description="MARVEL" evidence="6">
    <location>
        <begin position="7"/>
        <end position="147"/>
    </location>
</feature>
<feature type="transmembrane region" description="Helical" evidence="5">
    <location>
        <begin position="139"/>
        <end position="159"/>
    </location>
</feature>
<evidence type="ECO:0000256" key="4">
    <source>
        <dbReference type="ARBA" id="ARBA00023136"/>
    </source>
</evidence>
<evidence type="ECO:0000313" key="7">
    <source>
        <dbReference type="EMBL" id="THH12340.1"/>
    </source>
</evidence>
<dbReference type="OrthoDB" id="3364107at2759"/>
<dbReference type="Pfam" id="PF01284">
    <property type="entry name" value="MARVEL"/>
    <property type="match status" value="1"/>
</dbReference>
<feature type="transmembrane region" description="Helical" evidence="5">
    <location>
        <begin position="75"/>
        <end position="98"/>
    </location>
</feature>
<dbReference type="EMBL" id="SGPK01000001">
    <property type="protein sequence ID" value="THH12340.1"/>
    <property type="molecule type" value="Genomic_DNA"/>
</dbReference>
<evidence type="ECO:0000256" key="2">
    <source>
        <dbReference type="ARBA" id="ARBA00022692"/>
    </source>
</evidence>
<protein>
    <recommendedName>
        <fullName evidence="6">MARVEL domain-containing protein</fullName>
    </recommendedName>
</protein>
<keyword evidence="8" id="KW-1185">Reference proteome</keyword>
<dbReference type="AlphaFoldDB" id="A0A4S4LQF4"/>
<evidence type="ECO:0000256" key="1">
    <source>
        <dbReference type="ARBA" id="ARBA00004141"/>
    </source>
</evidence>
<feature type="transmembrane region" description="Helical" evidence="5">
    <location>
        <begin position="44"/>
        <end position="63"/>
    </location>
</feature>
<evidence type="ECO:0000259" key="6">
    <source>
        <dbReference type="Pfam" id="PF01284"/>
    </source>
</evidence>